<organism evidence="1 2">
    <name type="scientific">Suillus fuscotomentosus</name>
    <dbReference type="NCBI Taxonomy" id="1912939"/>
    <lineage>
        <taxon>Eukaryota</taxon>
        <taxon>Fungi</taxon>
        <taxon>Dikarya</taxon>
        <taxon>Basidiomycota</taxon>
        <taxon>Agaricomycotina</taxon>
        <taxon>Agaricomycetes</taxon>
        <taxon>Agaricomycetidae</taxon>
        <taxon>Boletales</taxon>
        <taxon>Suillineae</taxon>
        <taxon>Suillaceae</taxon>
        <taxon>Suillus</taxon>
    </lineage>
</organism>
<evidence type="ECO:0000313" key="1">
    <source>
        <dbReference type="EMBL" id="KAG1908399.1"/>
    </source>
</evidence>
<evidence type="ECO:0000313" key="2">
    <source>
        <dbReference type="Proteomes" id="UP001195769"/>
    </source>
</evidence>
<name>A0AAD4HVV9_9AGAM</name>
<reference evidence="1" key="1">
    <citation type="journal article" date="2020" name="New Phytol.">
        <title>Comparative genomics reveals dynamic genome evolution in host specialist ectomycorrhizal fungi.</title>
        <authorList>
            <person name="Lofgren L.A."/>
            <person name="Nguyen N.H."/>
            <person name="Vilgalys R."/>
            <person name="Ruytinx J."/>
            <person name="Liao H.L."/>
            <person name="Branco S."/>
            <person name="Kuo A."/>
            <person name="LaButti K."/>
            <person name="Lipzen A."/>
            <person name="Andreopoulos W."/>
            <person name="Pangilinan J."/>
            <person name="Riley R."/>
            <person name="Hundley H."/>
            <person name="Na H."/>
            <person name="Barry K."/>
            <person name="Grigoriev I.V."/>
            <person name="Stajich J.E."/>
            <person name="Kennedy P.G."/>
        </authorList>
    </citation>
    <scope>NUCLEOTIDE SEQUENCE</scope>
    <source>
        <strain evidence="1">FC203</strain>
    </source>
</reference>
<dbReference type="GeneID" id="64660144"/>
<dbReference type="AlphaFoldDB" id="A0AAD4HVV9"/>
<sequence>MLVLSSTSTYIPPELFAVFRPAPAQPVIEHGIPPAVHDPQSLVQSGWQHGPNLTLDSFCMLYGLSEEIRTKLHENGYTSADMLTFIVVPELKEMGFKYGEIAVLKAAMRWWCQSLLRPCTKGRTDSEGLGFSSCAAPLT</sequence>
<gene>
    <name evidence="1" type="ORF">F5891DRAFT_1179917</name>
</gene>
<dbReference type="RefSeq" id="XP_041233974.1">
    <property type="nucleotide sequence ID" value="XM_041365846.1"/>
</dbReference>
<keyword evidence="2" id="KW-1185">Reference proteome</keyword>
<dbReference type="EMBL" id="JABBWK010000001">
    <property type="protein sequence ID" value="KAG1908399.1"/>
    <property type="molecule type" value="Genomic_DNA"/>
</dbReference>
<accession>A0AAD4HVV9</accession>
<comment type="caution">
    <text evidence="1">The sequence shown here is derived from an EMBL/GenBank/DDBJ whole genome shotgun (WGS) entry which is preliminary data.</text>
</comment>
<protein>
    <submittedName>
        <fullName evidence="1">Uncharacterized protein</fullName>
    </submittedName>
</protein>
<proteinExistence type="predicted"/>
<dbReference type="Proteomes" id="UP001195769">
    <property type="component" value="Unassembled WGS sequence"/>
</dbReference>